<proteinExistence type="predicted"/>
<dbReference type="STRING" id="1465490.SAMN05444277_10687"/>
<reference evidence="1 2" key="1">
    <citation type="submission" date="2016-10" db="EMBL/GenBank/DDBJ databases">
        <authorList>
            <person name="de Groot N.N."/>
        </authorList>
    </citation>
    <scope>NUCLEOTIDE SEQUENCE [LARGE SCALE GENOMIC DNA]</scope>
    <source>
        <strain evidence="1 2">DSM 28286</strain>
    </source>
</reference>
<dbReference type="EMBL" id="FOXQ01000006">
    <property type="protein sequence ID" value="SFQ17280.1"/>
    <property type="molecule type" value="Genomic_DNA"/>
</dbReference>
<dbReference type="Proteomes" id="UP000199031">
    <property type="component" value="Unassembled WGS sequence"/>
</dbReference>
<name>A0A1I5WC21_9BACT</name>
<accession>A0A1I5WC21</accession>
<keyword evidence="2" id="KW-1185">Reference proteome</keyword>
<gene>
    <name evidence="1" type="ORF">SAMN05444277_10687</name>
</gene>
<evidence type="ECO:0000313" key="2">
    <source>
        <dbReference type="Proteomes" id="UP000199031"/>
    </source>
</evidence>
<evidence type="ECO:0000313" key="1">
    <source>
        <dbReference type="EMBL" id="SFQ17280.1"/>
    </source>
</evidence>
<organism evidence="1 2">
    <name type="scientific">Parafilimonas terrae</name>
    <dbReference type="NCBI Taxonomy" id="1465490"/>
    <lineage>
        <taxon>Bacteria</taxon>
        <taxon>Pseudomonadati</taxon>
        <taxon>Bacteroidota</taxon>
        <taxon>Chitinophagia</taxon>
        <taxon>Chitinophagales</taxon>
        <taxon>Chitinophagaceae</taxon>
        <taxon>Parafilimonas</taxon>
    </lineage>
</organism>
<sequence length="80" mass="9400">MFAEFDQYIQMKEDWETGDDLLIKTSKLITANKLKGKVPVSDDFIAFGTDWSMEYDIETILLKCGADKDNVKQWKKLNWF</sequence>
<protein>
    <submittedName>
        <fullName evidence="1">Uncharacterized protein</fullName>
    </submittedName>
</protein>
<dbReference type="AlphaFoldDB" id="A0A1I5WC21"/>